<evidence type="ECO:0000259" key="7">
    <source>
        <dbReference type="Pfam" id="PF21981"/>
    </source>
</evidence>
<dbReference type="GO" id="GO:0006282">
    <property type="term" value="P:regulation of DNA repair"/>
    <property type="evidence" value="ECO:0007669"/>
    <property type="project" value="UniProtKB-UniRule"/>
</dbReference>
<feature type="domain" description="RecX second three-helical" evidence="6">
    <location>
        <begin position="50"/>
        <end position="88"/>
    </location>
</feature>
<evidence type="ECO:0000259" key="8">
    <source>
        <dbReference type="Pfam" id="PF21982"/>
    </source>
</evidence>
<dbReference type="InterPro" id="IPR053926">
    <property type="entry name" value="RecX_HTH_1st"/>
</dbReference>
<gene>
    <name evidence="5 9" type="primary">recX</name>
    <name evidence="9" type="ORF">LFA_1943</name>
</gene>
<dbReference type="InterPro" id="IPR053925">
    <property type="entry name" value="RecX_HTH_3rd"/>
</dbReference>
<dbReference type="NCBIfam" id="NF001057">
    <property type="entry name" value="PRK00117.3-3"/>
    <property type="match status" value="1"/>
</dbReference>
<evidence type="ECO:0000313" key="9">
    <source>
        <dbReference type="EMBL" id="CEG57334.1"/>
    </source>
</evidence>
<evidence type="ECO:0000256" key="2">
    <source>
        <dbReference type="ARBA" id="ARBA00009695"/>
    </source>
</evidence>
<name>A0A098G5T4_9GAMM</name>
<feature type="domain" description="RecX third three-helical" evidence="7">
    <location>
        <begin position="98"/>
        <end position="141"/>
    </location>
</feature>
<dbReference type="HOGENOM" id="CLU_066607_3_2_6"/>
<comment type="function">
    <text evidence="5">Modulates RecA activity.</text>
</comment>
<feature type="domain" description="RecX first three-helical" evidence="8">
    <location>
        <begin position="4"/>
        <end position="41"/>
    </location>
</feature>
<dbReference type="KEGG" id="lfa:LFA_1943"/>
<dbReference type="OrthoDB" id="7066780at2"/>
<dbReference type="InterPro" id="IPR036388">
    <property type="entry name" value="WH-like_DNA-bd_sf"/>
</dbReference>
<comment type="similarity">
    <text evidence="2 5">Belongs to the RecX family.</text>
</comment>
<dbReference type="Gene3D" id="1.10.10.10">
    <property type="entry name" value="Winged helix-like DNA-binding domain superfamily/Winged helix DNA-binding domain"/>
    <property type="match status" value="3"/>
</dbReference>
<protein>
    <recommendedName>
        <fullName evidence="3 5">Regulatory protein RecX</fullName>
    </recommendedName>
</protein>
<dbReference type="Pfam" id="PF02631">
    <property type="entry name" value="RecX_HTH2"/>
    <property type="match status" value="1"/>
</dbReference>
<dbReference type="STRING" id="1212491.LFA_1943"/>
<evidence type="ECO:0000259" key="6">
    <source>
        <dbReference type="Pfam" id="PF02631"/>
    </source>
</evidence>
<sequence length="145" mass="16878">MTEAFESALRLLTRREHGALELCDKLEQKGFSQKEAKNALEACQRLGLQSDSRFVENYTNSRLRQGYGPLKISQELKIKGLDKELILEKLEQEKDNWLAHAVKVWEKKSRGKKDLSFDEMQKLQTFLLYRGFTMDIIAQVVKTLK</sequence>
<dbReference type="AlphaFoldDB" id="A0A098G5T4"/>
<dbReference type="PANTHER" id="PTHR33602">
    <property type="entry name" value="REGULATORY PROTEIN RECX FAMILY PROTEIN"/>
    <property type="match status" value="1"/>
</dbReference>
<keyword evidence="10" id="KW-1185">Reference proteome</keyword>
<dbReference type="EMBL" id="LN614827">
    <property type="protein sequence ID" value="CEG57334.1"/>
    <property type="molecule type" value="Genomic_DNA"/>
</dbReference>
<evidence type="ECO:0000256" key="5">
    <source>
        <dbReference type="HAMAP-Rule" id="MF_01114"/>
    </source>
</evidence>
<dbReference type="Pfam" id="PF21981">
    <property type="entry name" value="RecX_HTH3"/>
    <property type="match status" value="1"/>
</dbReference>
<accession>A0A098G5T4</accession>
<dbReference type="HAMAP" id="MF_01114">
    <property type="entry name" value="RecX"/>
    <property type="match status" value="1"/>
</dbReference>
<evidence type="ECO:0000256" key="4">
    <source>
        <dbReference type="ARBA" id="ARBA00022490"/>
    </source>
</evidence>
<evidence type="ECO:0000256" key="1">
    <source>
        <dbReference type="ARBA" id="ARBA00004496"/>
    </source>
</evidence>
<evidence type="ECO:0000256" key="3">
    <source>
        <dbReference type="ARBA" id="ARBA00018111"/>
    </source>
</evidence>
<proteinExistence type="inferred from homology"/>
<dbReference type="InterPro" id="IPR053924">
    <property type="entry name" value="RecX_HTH_2nd"/>
</dbReference>
<evidence type="ECO:0000313" key="10">
    <source>
        <dbReference type="Proteomes" id="UP000032430"/>
    </source>
</evidence>
<dbReference type="RefSeq" id="WP_045095852.1">
    <property type="nucleotide sequence ID" value="NZ_LN614827.1"/>
</dbReference>
<organism evidence="9 10">
    <name type="scientific">Legionella fallonii LLAP-10</name>
    <dbReference type="NCBI Taxonomy" id="1212491"/>
    <lineage>
        <taxon>Bacteria</taxon>
        <taxon>Pseudomonadati</taxon>
        <taxon>Pseudomonadota</taxon>
        <taxon>Gammaproteobacteria</taxon>
        <taxon>Legionellales</taxon>
        <taxon>Legionellaceae</taxon>
        <taxon>Legionella</taxon>
    </lineage>
</organism>
<comment type="subcellular location">
    <subcellularLocation>
        <location evidence="1 5">Cytoplasm</location>
    </subcellularLocation>
</comment>
<dbReference type="Proteomes" id="UP000032430">
    <property type="component" value="Chromosome I"/>
</dbReference>
<dbReference type="InterPro" id="IPR003783">
    <property type="entry name" value="Regulatory_RecX"/>
</dbReference>
<dbReference type="GO" id="GO:0005737">
    <property type="term" value="C:cytoplasm"/>
    <property type="evidence" value="ECO:0007669"/>
    <property type="project" value="UniProtKB-SubCell"/>
</dbReference>
<dbReference type="PANTHER" id="PTHR33602:SF1">
    <property type="entry name" value="REGULATORY PROTEIN RECX FAMILY PROTEIN"/>
    <property type="match status" value="1"/>
</dbReference>
<keyword evidence="4 5" id="KW-0963">Cytoplasm</keyword>
<dbReference type="Pfam" id="PF21982">
    <property type="entry name" value="RecX_HTH1"/>
    <property type="match status" value="1"/>
</dbReference>
<reference evidence="10" key="1">
    <citation type="submission" date="2014-09" db="EMBL/GenBank/DDBJ databases">
        <authorList>
            <person name="Gomez-Valero L."/>
        </authorList>
    </citation>
    <scope>NUCLEOTIDE SEQUENCE [LARGE SCALE GENOMIC DNA]</scope>
    <source>
        <strain evidence="10">ATCC700992</strain>
    </source>
</reference>